<name>A0ABN4ET93_PANPU</name>
<dbReference type="EMBL" id="CP010310">
    <property type="protein sequence ID" value="AJC22725.1"/>
    <property type="molecule type" value="Genomic_DNA"/>
</dbReference>
<feature type="region of interest" description="Disordered" evidence="1">
    <location>
        <begin position="206"/>
        <end position="230"/>
    </location>
</feature>
<protein>
    <recommendedName>
        <fullName evidence="4">Type III effector protein</fullName>
    </recommendedName>
</protein>
<gene>
    <name evidence="2" type="ORF">RO07_23740</name>
</gene>
<evidence type="ECO:0000313" key="2">
    <source>
        <dbReference type="EMBL" id="AJC22725.1"/>
    </source>
</evidence>
<dbReference type="Proteomes" id="UP000035086">
    <property type="component" value="Chromosome"/>
</dbReference>
<sequence>MNVFSITDPLAHTHRNASTAQADVGTADRAMLDEAMMALSTQPPRAPDASNASNISEASTGSFPMRASDGRLPVLTHARISALLQHFVMASSRTSIFALARMSEALDAGSNNKTLTLEHQAASVGTGVLCVNAALDFLAATGAFLNRSKSAKEIKDAQWMPTLARLSPTLRPLADHFKTLQNGVANVALFGAVGSAGALWATRESLREESRLPGPTATPAPGTGTPSTSNELEGVQLAAAAAGTALRAIMPPLVSTCINLDEAKQKRHQYDLREGPEGSNVADNDGPVELKQFTTTEVLPGRADWA</sequence>
<evidence type="ECO:0008006" key="4">
    <source>
        <dbReference type="Google" id="ProtNLM"/>
    </source>
</evidence>
<feature type="region of interest" description="Disordered" evidence="1">
    <location>
        <begin position="41"/>
        <end position="63"/>
    </location>
</feature>
<feature type="compositionally biased region" description="Low complexity" evidence="1">
    <location>
        <begin position="213"/>
        <end position="229"/>
    </location>
</feature>
<accession>A0ABN4ET93</accession>
<feature type="compositionally biased region" description="Polar residues" evidence="1">
    <location>
        <begin position="50"/>
        <end position="62"/>
    </location>
</feature>
<evidence type="ECO:0000256" key="1">
    <source>
        <dbReference type="SAM" id="MobiDB-lite"/>
    </source>
</evidence>
<proteinExistence type="predicted"/>
<evidence type="ECO:0000313" key="3">
    <source>
        <dbReference type="Proteomes" id="UP000035086"/>
    </source>
</evidence>
<organism evidence="2 3">
    <name type="scientific">Pandoraea pulmonicola</name>
    <dbReference type="NCBI Taxonomy" id="93221"/>
    <lineage>
        <taxon>Bacteria</taxon>
        <taxon>Pseudomonadati</taxon>
        <taxon>Pseudomonadota</taxon>
        <taxon>Betaproteobacteria</taxon>
        <taxon>Burkholderiales</taxon>
        <taxon>Burkholderiaceae</taxon>
        <taxon>Pandoraea</taxon>
    </lineage>
</organism>
<keyword evidence="3" id="KW-1185">Reference proteome</keyword>
<reference evidence="2" key="1">
    <citation type="submission" date="2016-11" db="EMBL/GenBank/DDBJ databases">
        <title>Complete Genome Sequencing of Pandoraea pulmonicola DSM 16583.</title>
        <authorList>
            <person name="Chan K.-G."/>
        </authorList>
    </citation>
    <scope>NUCLEOTIDE SEQUENCE</scope>
    <source>
        <strain evidence="2">DSM 16583</strain>
    </source>
</reference>
<feature type="region of interest" description="Disordered" evidence="1">
    <location>
        <begin position="268"/>
        <end position="287"/>
    </location>
</feature>